<dbReference type="EMBL" id="BMED01000003">
    <property type="protein sequence ID" value="GGC84931.1"/>
    <property type="molecule type" value="Genomic_DNA"/>
</dbReference>
<dbReference type="NCBIfam" id="TIGR02069">
    <property type="entry name" value="cyanophycinase"/>
    <property type="match status" value="1"/>
</dbReference>
<evidence type="ECO:0000256" key="3">
    <source>
        <dbReference type="ARBA" id="ARBA00006534"/>
    </source>
</evidence>
<dbReference type="GO" id="GO:0006508">
    <property type="term" value="P:proteolysis"/>
    <property type="evidence" value="ECO:0007669"/>
    <property type="project" value="UniProtKB-KW"/>
</dbReference>
<name>A0A916XMQ5_9BURK</name>
<comment type="catalytic activity">
    <reaction evidence="1">
        <text>[L-4-(L-arginin-2-N-yl)aspartate](n) + H2O = [L-4-(L-arginin-2-N-yl)aspartate](n-1) + L-4-(L-arginin-2-N-yl)aspartate</text>
        <dbReference type="Rhea" id="RHEA:12845"/>
        <dbReference type="Rhea" id="RHEA-COMP:13728"/>
        <dbReference type="Rhea" id="RHEA-COMP:13734"/>
        <dbReference type="ChEBI" id="CHEBI:15377"/>
        <dbReference type="ChEBI" id="CHEBI:137986"/>
        <dbReference type="ChEBI" id="CHEBI:137991"/>
        <dbReference type="EC" id="3.4.15.6"/>
    </reaction>
</comment>
<dbReference type="InterPro" id="IPR005320">
    <property type="entry name" value="Peptidase_S51"/>
</dbReference>
<accession>A0A916XMQ5</accession>
<gene>
    <name evidence="9" type="ORF">GCM10011396_35300</name>
</gene>
<dbReference type="GO" id="GO:0008236">
    <property type="term" value="F:serine-type peptidase activity"/>
    <property type="evidence" value="ECO:0007669"/>
    <property type="project" value="UniProtKB-KW"/>
</dbReference>
<comment type="similarity">
    <text evidence="3">Belongs to the peptidase S51 family.</text>
</comment>
<keyword evidence="8" id="KW-0720">Serine protease</keyword>
<evidence type="ECO:0000313" key="9">
    <source>
        <dbReference type="EMBL" id="GGC84931.1"/>
    </source>
</evidence>
<evidence type="ECO:0000313" key="10">
    <source>
        <dbReference type="Proteomes" id="UP000637423"/>
    </source>
</evidence>
<dbReference type="SUPFAM" id="SSF52317">
    <property type="entry name" value="Class I glutamine amidotransferase-like"/>
    <property type="match status" value="1"/>
</dbReference>
<sequence length="389" mass="41561">MSDEIKGTLVIIGGALRVDNAAVWERIVQLAGGAKANIAVFPSAAGDPERSAALTIHSLNKYGAQAFMVPLAVKLAGCDYRAAAEDPAIAGQVSAATGVYFTGGDQGRIMQALVREDGSRSLVLDAVWDKYRSGGVIIGSSAGAAVMSTQTFVDAAVLPALKAGLEDGKEVAPGLGFIGPDVFIDQHLIVRGRFARMLVAMRQKNYRLGLGVDENTAMIVCRGDVEIVGHKGAVLIDLSRAGSDASRKEFNISNARISYLDNGDSYNFLSGVVQPAADKLEGRLEPRLPYRDGARFYPDILGNTTLIDLLENLIDSRQQRATGLAFGGPADARPELGFEFSFCKTADSEGYFSNASGAEAYTMLNIRLDVRPVCMQLPLYSDWPDTEEN</sequence>
<keyword evidence="7" id="KW-0378">Hydrolase</keyword>
<dbReference type="RefSeq" id="WP_188567394.1">
    <property type="nucleotide sequence ID" value="NZ_BMED01000003.1"/>
</dbReference>
<dbReference type="EC" id="3.4.15.6" evidence="4"/>
<evidence type="ECO:0000256" key="6">
    <source>
        <dbReference type="ARBA" id="ARBA00022670"/>
    </source>
</evidence>
<evidence type="ECO:0000256" key="8">
    <source>
        <dbReference type="ARBA" id="ARBA00022825"/>
    </source>
</evidence>
<proteinExistence type="inferred from homology"/>
<dbReference type="InterPro" id="IPR029062">
    <property type="entry name" value="Class_I_gatase-like"/>
</dbReference>
<comment type="function">
    <text evidence="2">Exopeptidase that catalyzes the hydrolytic cleavage of multi-L-arginyl-poly-L-aspartic acid (cyanophycin; a water-insoluble reserve polymer) into aspartate-arginine dipeptides.</text>
</comment>
<dbReference type="PANTHER" id="PTHR36175">
    <property type="entry name" value="CYANOPHYCINASE"/>
    <property type="match status" value="1"/>
</dbReference>
<evidence type="ECO:0000256" key="2">
    <source>
        <dbReference type="ARBA" id="ARBA00002039"/>
    </source>
</evidence>
<evidence type="ECO:0000256" key="7">
    <source>
        <dbReference type="ARBA" id="ARBA00022801"/>
    </source>
</evidence>
<dbReference type="Gene3D" id="3.40.50.880">
    <property type="match status" value="1"/>
</dbReference>
<dbReference type="AlphaFoldDB" id="A0A916XMQ5"/>
<comment type="caution">
    <text evidence="9">The sequence shown here is derived from an EMBL/GenBank/DDBJ whole genome shotgun (WGS) entry which is preliminary data.</text>
</comment>
<evidence type="ECO:0000256" key="1">
    <source>
        <dbReference type="ARBA" id="ARBA00001092"/>
    </source>
</evidence>
<organism evidence="9 10">
    <name type="scientific">Undibacterium terreum</name>
    <dbReference type="NCBI Taxonomy" id="1224302"/>
    <lineage>
        <taxon>Bacteria</taxon>
        <taxon>Pseudomonadati</taxon>
        <taxon>Pseudomonadota</taxon>
        <taxon>Betaproteobacteria</taxon>
        <taxon>Burkholderiales</taxon>
        <taxon>Oxalobacteraceae</taxon>
        <taxon>Undibacterium</taxon>
    </lineage>
</organism>
<dbReference type="InterPro" id="IPR011811">
    <property type="entry name" value="Peptidase_S51_cyanophycinase"/>
</dbReference>
<dbReference type="Pfam" id="PF03575">
    <property type="entry name" value="Peptidase_S51"/>
    <property type="match status" value="1"/>
</dbReference>
<dbReference type="PANTHER" id="PTHR36175:SF1">
    <property type="entry name" value="CYANOPHYCINASE"/>
    <property type="match status" value="1"/>
</dbReference>
<reference evidence="9" key="1">
    <citation type="journal article" date="2014" name="Int. J. Syst. Evol. Microbiol.">
        <title>Complete genome sequence of Corynebacterium casei LMG S-19264T (=DSM 44701T), isolated from a smear-ripened cheese.</title>
        <authorList>
            <consortium name="US DOE Joint Genome Institute (JGI-PGF)"/>
            <person name="Walter F."/>
            <person name="Albersmeier A."/>
            <person name="Kalinowski J."/>
            <person name="Ruckert C."/>
        </authorList>
    </citation>
    <scope>NUCLEOTIDE SEQUENCE</scope>
    <source>
        <strain evidence="9">CGMCC 1.10998</strain>
    </source>
</reference>
<reference evidence="9" key="2">
    <citation type="submission" date="2020-09" db="EMBL/GenBank/DDBJ databases">
        <authorList>
            <person name="Sun Q."/>
            <person name="Zhou Y."/>
        </authorList>
    </citation>
    <scope>NUCLEOTIDE SEQUENCE</scope>
    <source>
        <strain evidence="9">CGMCC 1.10998</strain>
    </source>
</reference>
<evidence type="ECO:0000256" key="5">
    <source>
        <dbReference type="ARBA" id="ARBA00015719"/>
    </source>
</evidence>
<dbReference type="CDD" id="cd03145">
    <property type="entry name" value="GAT1_cyanophycinase"/>
    <property type="match status" value="1"/>
</dbReference>
<dbReference type="Proteomes" id="UP000637423">
    <property type="component" value="Unassembled WGS sequence"/>
</dbReference>
<evidence type="ECO:0000256" key="4">
    <source>
        <dbReference type="ARBA" id="ARBA00013115"/>
    </source>
</evidence>
<keyword evidence="6" id="KW-0645">Protease</keyword>
<keyword evidence="10" id="KW-1185">Reference proteome</keyword>
<dbReference type="GO" id="GO:0008241">
    <property type="term" value="F:peptidyl-dipeptidase activity"/>
    <property type="evidence" value="ECO:0007669"/>
    <property type="project" value="UniProtKB-EC"/>
</dbReference>
<protein>
    <recommendedName>
        <fullName evidence="5">Cyanophycinase</fullName>
        <ecNumber evidence="4">3.4.15.6</ecNumber>
    </recommendedName>
</protein>